<proteinExistence type="predicted"/>
<gene>
    <name evidence="2" type="ORF">A3B50_00830</name>
</gene>
<evidence type="ECO:0000313" key="3">
    <source>
        <dbReference type="Proteomes" id="UP000178558"/>
    </source>
</evidence>
<dbReference type="Gene3D" id="2.60.120.560">
    <property type="entry name" value="Exo-inulinase, domain 1"/>
    <property type="match status" value="1"/>
</dbReference>
<evidence type="ECO:0000256" key="1">
    <source>
        <dbReference type="SAM" id="Phobius"/>
    </source>
</evidence>
<dbReference type="Proteomes" id="UP000178558">
    <property type="component" value="Unassembled WGS sequence"/>
</dbReference>
<organism evidence="2 3">
    <name type="scientific">Candidatus Roizmanbacteria bacterium RIFCSPLOWO2_01_FULL_40_42</name>
    <dbReference type="NCBI Taxonomy" id="1802066"/>
    <lineage>
        <taxon>Bacteria</taxon>
        <taxon>Candidatus Roizmaniibacteriota</taxon>
    </lineage>
</organism>
<dbReference type="AlphaFoldDB" id="A0A1F7J5D0"/>
<keyword evidence="1" id="KW-0472">Membrane</keyword>
<protein>
    <recommendedName>
        <fullName evidence="4">Beta-xylosidase C-terminal Concanavalin A-like domain-containing protein</fullName>
    </recommendedName>
</protein>
<accession>A0A1F7J5D0</accession>
<name>A0A1F7J5D0_9BACT</name>
<evidence type="ECO:0008006" key="4">
    <source>
        <dbReference type="Google" id="ProtNLM"/>
    </source>
</evidence>
<feature type="transmembrane region" description="Helical" evidence="1">
    <location>
        <begin position="7"/>
        <end position="25"/>
    </location>
</feature>
<reference evidence="2 3" key="1">
    <citation type="journal article" date="2016" name="Nat. Commun.">
        <title>Thousands of microbial genomes shed light on interconnected biogeochemical processes in an aquifer system.</title>
        <authorList>
            <person name="Anantharaman K."/>
            <person name="Brown C.T."/>
            <person name="Hug L.A."/>
            <person name="Sharon I."/>
            <person name="Castelle C.J."/>
            <person name="Probst A.J."/>
            <person name="Thomas B.C."/>
            <person name="Singh A."/>
            <person name="Wilkins M.J."/>
            <person name="Karaoz U."/>
            <person name="Brodie E.L."/>
            <person name="Williams K.H."/>
            <person name="Hubbard S.S."/>
            <person name="Banfield J.F."/>
        </authorList>
    </citation>
    <scope>NUCLEOTIDE SEQUENCE [LARGE SCALE GENOMIC DNA]</scope>
</reference>
<dbReference type="EMBL" id="MGAQ01000010">
    <property type="protein sequence ID" value="OGK50809.1"/>
    <property type="molecule type" value="Genomic_DNA"/>
</dbReference>
<comment type="caution">
    <text evidence="2">The sequence shown here is derived from an EMBL/GenBank/DDBJ whole genome shotgun (WGS) entry which is preliminary data.</text>
</comment>
<keyword evidence="1" id="KW-0812">Transmembrane</keyword>
<evidence type="ECO:0000313" key="2">
    <source>
        <dbReference type="EMBL" id="OGK50809.1"/>
    </source>
</evidence>
<sequence>MSNTKKMSSIIFYIFIITFIFLAYVKKNEGLTAFFLKKATIASKNIVGIGYNKKEYKVDYPKKLDKTASELSGFEKDEEWNGDYVTDEENYWEGKTSYVVSSKNNKPTIISLQKYVDLSGYTSIKMLVYSDKEDIESIKKFQLRLGNKDNSSSYEYDIRTIKPGWNIIQISKDKFTFVSKFSSENKSFDNQIRTGNLLFWNKIEKISIELDSLPKSQVEVTVDRLWAEKSENYKTDFNSANDSMISAKTYGEKTYINIWDIGGKSSLFSEITSAKDFIYTAKIIPQKPGAFGISGRADLDTNFGYYLEVGGIGLSSWQLYKIGKTVDNSAITQLDNGLLSNLRVKTNEPIWLRISTSGNKIAGYLSTNGVNFTKLSEKRDDEIESGGIGTHTSNASFLLESIEFRQ</sequence>
<keyword evidence="1" id="KW-1133">Transmembrane helix</keyword>